<dbReference type="GO" id="GO:0003677">
    <property type="term" value="F:DNA binding"/>
    <property type="evidence" value="ECO:0007669"/>
    <property type="project" value="UniProtKB-UniRule"/>
</dbReference>
<dbReference type="Pfam" id="PF01388">
    <property type="entry name" value="ARID"/>
    <property type="match status" value="1"/>
</dbReference>
<feature type="domain" description="HMG box" evidence="8">
    <location>
        <begin position="282"/>
        <end position="349"/>
    </location>
</feature>
<dbReference type="PANTHER" id="PTHR46691:SF3">
    <property type="entry name" value="HIGH MOBILITY GROUP B PROTEIN 15"/>
    <property type="match status" value="1"/>
</dbReference>
<dbReference type="InterPro" id="IPR001606">
    <property type="entry name" value="ARID_dom"/>
</dbReference>
<organism evidence="10 11">
    <name type="scientific">Cinnamomum micranthum f. kanehirae</name>
    <dbReference type="NCBI Taxonomy" id="337451"/>
    <lineage>
        <taxon>Eukaryota</taxon>
        <taxon>Viridiplantae</taxon>
        <taxon>Streptophyta</taxon>
        <taxon>Embryophyta</taxon>
        <taxon>Tracheophyta</taxon>
        <taxon>Spermatophyta</taxon>
        <taxon>Magnoliopsida</taxon>
        <taxon>Magnoliidae</taxon>
        <taxon>Laurales</taxon>
        <taxon>Lauraceae</taxon>
        <taxon>Cinnamomum</taxon>
    </lineage>
</organism>
<dbReference type="SUPFAM" id="SSF46774">
    <property type="entry name" value="ARID-like"/>
    <property type="match status" value="1"/>
</dbReference>
<dbReference type="FunFam" id="1.10.150.60:FF:000022">
    <property type="entry name" value="High mobility group B protein 15"/>
    <property type="match status" value="1"/>
</dbReference>
<keyword evidence="4 6" id="KW-0539">Nucleus</keyword>
<evidence type="ECO:0000256" key="4">
    <source>
        <dbReference type="ARBA" id="ARBA00023242"/>
    </source>
</evidence>
<feature type="DNA-binding region" description="HMG box" evidence="6">
    <location>
        <begin position="282"/>
        <end position="349"/>
    </location>
</feature>
<dbReference type="PROSITE" id="PS51011">
    <property type="entry name" value="ARID"/>
    <property type="match status" value="1"/>
</dbReference>
<dbReference type="InterPro" id="IPR036431">
    <property type="entry name" value="ARID_dom_sf"/>
</dbReference>
<dbReference type="PANTHER" id="PTHR46691">
    <property type="entry name" value="HIGH MOBILITY GROUP B PROTEIN 9"/>
    <property type="match status" value="1"/>
</dbReference>
<evidence type="ECO:0000256" key="7">
    <source>
        <dbReference type="SAM" id="MobiDB-lite"/>
    </source>
</evidence>
<feature type="compositionally biased region" description="Basic and acidic residues" evidence="7">
    <location>
        <begin position="406"/>
        <end position="416"/>
    </location>
</feature>
<dbReference type="InterPro" id="IPR045303">
    <property type="entry name" value="ARID_HMGB9-like"/>
</dbReference>
<feature type="region of interest" description="Disordered" evidence="7">
    <location>
        <begin position="384"/>
        <end position="468"/>
    </location>
</feature>
<feature type="compositionally biased region" description="Basic residues" evidence="7">
    <location>
        <begin position="263"/>
        <end position="274"/>
    </location>
</feature>
<evidence type="ECO:0000259" key="8">
    <source>
        <dbReference type="PROSITE" id="PS50118"/>
    </source>
</evidence>
<keyword evidence="2 6" id="KW-0238">DNA-binding</keyword>
<dbReference type="SMART" id="SM00501">
    <property type="entry name" value="BRIGHT"/>
    <property type="match status" value="1"/>
</dbReference>
<comment type="caution">
    <text evidence="10">The sequence shown here is derived from an EMBL/GenBank/DDBJ whole genome shotgun (WGS) entry which is preliminary data.</text>
</comment>
<dbReference type="CDD" id="cd16872">
    <property type="entry name" value="ARID_HMGB9-like"/>
    <property type="match status" value="1"/>
</dbReference>
<dbReference type="STRING" id="337451.A0A3S3N896"/>
<dbReference type="PROSITE" id="PS50118">
    <property type="entry name" value="HMG_BOX_2"/>
    <property type="match status" value="1"/>
</dbReference>
<dbReference type="Proteomes" id="UP000283530">
    <property type="component" value="Unassembled WGS sequence"/>
</dbReference>
<sequence length="468" mass="52520">MMSGGRGNDERGKQLVVVSSASYDSPQVAATEASHIYHAYPPPLAKYEDVARDPKLFMETLEKLHTIMGTKFMVPIIGGKELDLHHLFVEVTSRGGLEKVIKERRWRDVTATFSFPSTATNASFVLRKYYVSLIQHYEQIYFFGSKGWTLPPAPLQTATTTIPAPGMVTPVLSISETQASSQKRRRSTGECFPSGASLPSSMGCPVIGVIDGKFEYGYLVTVTVGTEKLQGILYHIPEFSMAQVQQRTAVATSSANDVPVQGTRRRWRRKKSEMRKRDPSHPKPNRSGYNFFFAEQHARLKPLHPGKDREISRMIGDLWNKLSETQRAVYQERGLKDKERYKSEMEEYRQRLKTGPIIRNAVPIQQRLAVPEVMVNTEFKMEMEESGLPETLGNESCSEESDSESDDIKITDKDSDTELLQEAGTGRESVRLAGEPSVDRDGYGLQMNPNGGMEREDASESMTKDSTD</sequence>
<dbReference type="GO" id="GO:0005634">
    <property type="term" value="C:nucleus"/>
    <property type="evidence" value="ECO:0007669"/>
    <property type="project" value="UniProtKB-UniRule"/>
</dbReference>
<dbReference type="InterPro" id="IPR036910">
    <property type="entry name" value="HMG_box_dom_sf"/>
</dbReference>
<evidence type="ECO:0000256" key="1">
    <source>
        <dbReference type="ARBA" id="ARBA00023015"/>
    </source>
</evidence>
<evidence type="ECO:0000256" key="6">
    <source>
        <dbReference type="PROSITE-ProRule" id="PRU00267"/>
    </source>
</evidence>
<dbReference type="AlphaFoldDB" id="A0A3S3N896"/>
<dbReference type="EMBL" id="QPKB01000006">
    <property type="protein sequence ID" value="RWR87214.1"/>
    <property type="molecule type" value="Genomic_DNA"/>
</dbReference>
<dbReference type="SUPFAM" id="SSF47095">
    <property type="entry name" value="HMG-box"/>
    <property type="match status" value="1"/>
</dbReference>
<name>A0A3S3N896_9MAGN</name>
<evidence type="ECO:0000313" key="10">
    <source>
        <dbReference type="EMBL" id="RWR87214.1"/>
    </source>
</evidence>
<accession>A0A3S3N896</accession>
<proteinExistence type="predicted"/>
<keyword evidence="3" id="KW-0804">Transcription</keyword>
<dbReference type="Gene3D" id="1.10.150.60">
    <property type="entry name" value="ARID DNA-binding domain"/>
    <property type="match status" value="1"/>
</dbReference>
<comment type="function">
    <text evidence="5">Binds preferentially DNA with A/T-rich content.</text>
</comment>
<evidence type="ECO:0000313" key="11">
    <source>
        <dbReference type="Proteomes" id="UP000283530"/>
    </source>
</evidence>
<reference evidence="10 11" key="1">
    <citation type="journal article" date="2019" name="Nat. Plants">
        <title>Stout camphor tree genome fills gaps in understanding of flowering plant genome evolution.</title>
        <authorList>
            <person name="Chaw S.M."/>
            <person name="Liu Y.C."/>
            <person name="Wu Y.W."/>
            <person name="Wang H.Y."/>
            <person name="Lin C.I."/>
            <person name="Wu C.S."/>
            <person name="Ke H.M."/>
            <person name="Chang L.Y."/>
            <person name="Hsu C.Y."/>
            <person name="Yang H.T."/>
            <person name="Sudianto E."/>
            <person name="Hsu M.H."/>
            <person name="Wu K.P."/>
            <person name="Wang L.N."/>
            <person name="Leebens-Mack J.H."/>
            <person name="Tsai I.J."/>
        </authorList>
    </citation>
    <scope>NUCLEOTIDE SEQUENCE [LARGE SCALE GENOMIC DNA]</scope>
    <source>
        <strain evidence="11">cv. Chaw 1501</strain>
        <tissue evidence="10">Young leaves</tissue>
    </source>
</reference>
<keyword evidence="11" id="KW-1185">Reference proteome</keyword>
<feature type="compositionally biased region" description="Basic and acidic residues" evidence="7">
    <location>
        <begin position="453"/>
        <end position="468"/>
    </location>
</feature>
<evidence type="ECO:0000256" key="2">
    <source>
        <dbReference type="ARBA" id="ARBA00023125"/>
    </source>
</evidence>
<dbReference type="InterPro" id="IPR009071">
    <property type="entry name" value="HMG_box_dom"/>
</dbReference>
<dbReference type="FunFam" id="1.10.30.10:FF:000055">
    <property type="entry name" value="High mobility group B protein 15"/>
    <property type="match status" value="1"/>
</dbReference>
<evidence type="ECO:0000256" key="3">
    <source>
        <dbReference type="ARBA" id="ARBA00023163"/>
    </source>
</evidence>
<protein>
    <submittedName>
        <fullName evidence="10">High mobility group B protein 15-like protein isoform X1</fullName>
    </submittedName>
</protein>
<dbReference type="CDD" id="cd22009">
    <property type="entry name" value="HMG-box_AtHMGB9-like"/>
    <property type="match status" value="1"/>
</dbReference>
<feature type="domain" description="ARID" evidence="9">
    <location>
        <begin position="51"/>
        <end position="142"/>
    </location>
</feature>
<feature type="region of interest" description="Disordered" evidence="7">
    <location>
        <begin position="252"/>
        <end position="288"/>
    </location>
</feature>
<evidence type="ECO:0000256" key="5">
    <source>
        <dbReference type="ARBA" id="ARBA00054600"/>
    </source>
</evidence>
<dbReference type="SMART" id="SM01014">
    <property type="entry name" value="ARID"/>
    <property type="match status" value="1"/>
</dbReference>
<evidence type="ECO:0000259" key="9">
    <source>
        <dbReference type="PROSITE" id="PS51011"/>
    </source>
</evidence>
<dbReference type="OrthoDB" id="338531at2759"/>
<keyword evidence="1" id="KW-0805">Transcription regulation</keyword>
<dbReference type="SMART" id="SM00398">
    <property type="entry name" value="HMG"/>
    <property type="match status" value="1"/>
</dbReference>
<dbReference type="Pfam" id="PF00505">
    <property type="entry name" value="HMG_box"/>
    <property type="match status" value="1"/>
</dbReference>
<dbReference type="Gene3D" id="1.10.30.10">
    <property type="entry name" value="High mobility group box domain"/>
    <property type="match status" value="1"/>
</dbReference>
<gene>
    <name evidence="10" type="ORF">CKAN_01615000</name>
</gene>